<comment type="caution">
    <text evidence="2">The sequence shown here is derived from an EMBL/GenBank/DDBJ whole genome shotgun (WGS) entry which is preliminary data.</text>
</comment>
<sequence>MGDLKLVERPQELSLAPESSKQIKANISYISPAVCSDAAFKYVGRVSGKTKVAVNTVIQDEKEFLDHIIRSTNMKCPPHCAVKSALEGECGFLAANLYAKSVFGEDALVNVSIEKQADSKLSGYIRIRSKTQGIALSRRQTTQAEGRR</sequence>
<protein>
    <submittedName>
        <fullName evidence="2">Coatomer subunit beta</fullName>
    </submittedName>
</protein>
<name>A0ABS8S8U9_DATST</name>
<reference evidence="2 3" key="1">
    <citation type="journal article" date="2021" name="BMC Genomics">
        <title>Datura genome reveals duplications of psychoactive alkaloid biosynthetic genes and high mutation rate following tissue culture.</title>
        <authorList>
            <person name="Rajewski A."/>
            <person name="Carter-House D."/>
            <person name="Stajich J."/>
            <person name="Litt A."/>
        </authorList>
    </citation>
    <scope>NUCLEOTIDE SEQUENCE [LARGE SCALE GENOMIC DNA]</scope>
    <source>
        <strain evidence="2">AR-01</strain>
    </source>
</reference>
<dbReference type="Proteomes" id="UP000823775">
    <property type="component" value="Unassembled WGS sequence"/>
</dbReference>
<evidence type="ECO:0000313" key="3">
    <source>
        <dbReference type="Proteomes" id="UP000823775"/>
    </source>
</evidence>
<organism evidence="2 3">
    <name type="scientific">Datura stramonium</name>
    <name type="common">Jimsonweed</name>
    <name type="synonym">Common thornapple</name>
    <dbReference type="NCBI Taxonomy" id="4076"/>
    <lineage>
        <taxon>Eukaryota</taxon>
        <taxon>Viridiplantae</taxon>
        <taxon>Streptophyta</taxon>
        <taxon>Embryophyta</taxon>
        <taxon>Tracheophyta</taxon>
        <taxon>Spermatophyta</taxon>
        <taxon>Magnoliopsida</taxon>
        <taxon>eudicotyledons</taxon>
        <taxon>Gunneridae</taxon>
        <taxon>Pentapetalae</taxon>
        <taxon>asterids</taxon>
        <taxon>lamiids</taxon>
        <taxon>Solanales</taxon>
        <taxon>Solanaceae</taxon>
        <taxon>Solanoideae</taxon>
        <taxon>Datureae</taxon>
        <taxon>Datura</taxon>
    </lineage>
</organism>
<dbReference type="Pfam" id="PF14806">
    <property type="entry name" value="Coatomer_b_Cpla"/>
    <property type="match status" value="1"/>
</dbReference>
<keyword evidence="3" id="KW-1185">Reference proteome</keyword>
<evidence type="ECO:0000259" key="1">
    <source>
        <dbReference type="Pfam" id="PF14806"/>
    </source>
</evidence>
<dbReference type="InterPro" id="IPR029446">
    <property type="entry name" value="COPB1_appendage_platform_dom"/>
</dbReference>
<feature type="domain" description="Coatomer beta subunit appendage platform" evidence="1">
    <location>
        <begin position="27"/>
        <end position="137"/>
    </location>
</feature>
<dbReference type="EMBL" id="JACEIK010000333">
    <property type="protein sequence ID" value="MCD7455238.1"/>
    <property type="molecule type" value="Genomic_DNA"/>
</dbReference>
<dbReference type="PANTHER" id="PTHR10635">
    <property type="entry name" value="COATOMER SUBUNIT BETA"/>
    <property type="match status" value="1"/>
</dbReference>
<dbReference type="InterPro" id="IPR016460">
    <property type="entry name" value="COPB1"/>
</dbReference>
<dbReference type="PANTHER" id="PTHR10635:SF4">
    <property type="entry name" value="COATOMER SUBUNIT BETA"/>
    <property type="match status" value="1"/>
</dbReference>
<proteinExistence type="predicted"/>
<accession>A0ABS8S8U9</accession>
<evidence type="ECO:0000313" key="2">
    <source>
        <dbReference type="EMBL" id="MCD7455238.1"/>
    </source>
</evidence>
<gene>
    <name evidence="2" type="primary">COPB1_1</name>
    <name evidence="2" type="ORF">HAX54_027450</name>
</gene>